<evidence type="ECO:0000313" key="3">
    <source>
        <dbReference type="Proteomes" id="UP000054477"/>
    </source>
</evidence>
<organism evidence="2 3">
    <name type="scientific">Laccaria amethystina LaAM-08-1</name>
    <dbReference type="NCBI Taxonomy" id="1095629"/>
    <lineage>
        <taxon>Eukaryota</taxon>
        <taxon>Fungi</taxon>
        <taxon>Dikarya</taxon>
        <taxon>Basidiomycota</taxon>
        <taxon>Agaricomycotina</taxon>
        <taxon>Agaricomycetes</taxon>
        <taxon>Agaricomycetidae</taxon>
        <taxon>Agaricales</taxon>
        <taxon>Agaricineae</taxon>
        <taxon>Hydnangiaceae</taxon>
        <taxon>Laccaria</taxon>
    </lineage>
</organism>
<reference evidence="3" key="2">
    <citation type="submission" date="2015-01" db="EMBL/GenBank/DDBJ databases">
        <title>Evolutionary Origins and Diversification of the Mycorrhizal Mutualists.</title>
        <authorList>
            <consortium name="DOE Joint Genome Institute"/>
            <consortium name="Mycorrhizal Genomics Consortium"/>
            <person name="Kohler A."/>
            <person name="Kuo A."/>
            <person name="Nagy L.G."/>
            <person name="Floudas D."/>
            <person name="Copeland A."/>
            <person name="Barry K.W."/>
            <person name="Cichocki N."/>
            <person name="Veneault-Fourrey C."/>
            <person name="LaButti K."/>
            <person name="Lindquist E.A."/>
            <person name="Lipzen A."/>
            <person name="Lundell T."/>
            <person name="Morin E."/>
            <person name="Murat C."/>
            <person name="Riley R."/>
            <person name="Ohm R."/>
            <person name="Sun H."/>
            <person name="Tunlid A."/>
            <person name="Henrissat B."/>
            <person name="Grigoriev I.V."/>
            <person name="Hibbett D.S."/>
            <person name="Martin F."/>
        </authorList>
    </citation>
    <scope>NUCLEOTIDE SEQUENCE [LARGE SCALE GENOMIC DNA]</scope>
    <source>
        <strain evidence="3">LaAM-08-1</strain>
    </source>
</reference>
<dbReference type="AlphaFoldDB" id="A0A0C9WWV0"/>
<dbReference type="EMBL" id="KN838852">
    <property type="protein sequence ID" value="KIJ93303.1"/>
    <property type="molecule type" value="Genomic_DNA"/>
</dbReference>
<proteinExistence type="predicted"/>
<name>A0A0C9WWV0_9AGAR</name>
<dbReference type="HOGENOM" id="CLU_2158826_0_0_1"/>
<evidence type="ECO:0000313" key="2">
    <source>
        <dbReference type="EMBL" id="KIJ93303.1"/>
    </source>
</evidence>
<reference evidence="2 3" key="1">
    <citation type="submission" date="2014-04" db="EMBL/GenBank/DDBJ databases">
        <authorList>
            <consortium name="DOE Joint Genome Institute"/>
            <person name="Kuo A."/>
            <person name="Kohler A."/>
            <person name="Nagy L.G."/>
            <person name="Floudas D."/>
            <person name="Copeland A."/>
            <person name="Barry K.W."/>
            <person name="Cichocki N."/>
            <person name="Veneault-Fourrey C."/>
            <person name="LaButti K."/>
            <person name="Lindquist E.A."/>
            <person name="Lipzen A."/>
            <person name="Lundell T."/>
            <person name="Morin E."/>
            <person name="Murat C."/>
            <person name="Sun H."/>
            <person name="Tunlid A."/>
            <person name="Henrissat B."/>
            <person name="Grigoriev I.V."/>
            <person name="Hibbett D.S."/>
            <person name="Martin F."/>
            <person name="Nordberg H.P."/>
            <person name="Cantor M.N."/>
            <person name="Hua S.X."/>
        </authorList>
    </citation>
    <scope>NUCLEOTIDE SEQUENCE [LARGE SCALE GENOMIC DNA]</scope>
    <source>
        <strain evidence="2 3">LaAM-08-1</strain>
    </source>
</reference>
<feature type="compositionally biased region" description="Basic and acidic residues" evidence="1">
    <location>
        <begin position="24"/>
        <end position="59"/>
    </location>
</feature>
<dbReference type="Proteomes" id="UP000054477">
    <property type="component" value="Unassembled WGS sequence"/>
</dbReference>
<accession>A0A0C9WWV0</accession>
<gene>
    <name evidence="2" type="ORF">K443DRAFT_12974</name>
</gene>
<evidence type="ECO:0000256" key="1">
    <source>
        <dbReference type="SAM" id="MobiDB-lite"/>
    </source>
</evidence>
<keyword evidence="3" id="KW-1185">Reference proteome</keyword>
<feature type="compositionally biased region" description="Polar residues" evidence="1">
    <location>
        <begin position="77"/>
        <end position="105"/>
    </location>
</feature>
<protein>
    <submittedName>
        <fullName evidence="2">Uncharacterized protein</fullName>
    </submittedName>
</protein>
<feature type="region of interest" description="Disordered" evidence="1">
    <location>
        <begin position="1"/>
        <end position="111"/>
    </location>
</feature>
<sequence length="111" mass="12450">MNVSSPTNPSPHKPKPLQTQQPPTDEHDPPQVPADNERPQPMDDAHPRMRAPTDEHDPPRVPANNERPQPMDDTHSQTRAHPQMRNATTPHMCLQTTSTHGQSRPPTADEQ</sequence>